<sequence>MIITLICGKGKRKAQEISKADQYDEPETIEIDDDEYPEEEYINRFEENMESIVESSDKGGSNDLYRSDDLYESDNLCEPNDLYESDDLE</sequence>
<proteinExistence type="predicted"/>
<reference evidence="2" key="1">
    <citation type="submission" date="2021-06" db="EMBL/GenBank/DDBJ databases">
        <authorList>
            <person name="Kallberg Y."/>
            <person name="Tangrot J."/>
            <person name="Rosling A."/>
        </authorList>
    </citation>
    <scope>NUCLEOTIDE SEQUENCE</scope>
    <source>
        <strain evidence="2">MA453B</strain>
    </source>
</reference>
<dbReference type="AlphaFoldDB" id="A0A9N9H6W9"/>
<protein>
    <submittedName>
        <fullName evidence="2">10364_t:CDS:1</fullName>
    </submittedName>
</protein>
<gene>
    <name evidence="2" type="ORF">DERYTH_LOCUS10828</name>
</gene>
<organism evidence="2 3">
    <name type="scientific">Dentiscutata erythropus</name>
    <dbReference type="NCBI Taxonomy" id="1348616"/>
    <lineage>
        <taxon>Eukaryota</taxon>
        <taxon>Fungi</taxon>
        <taxon>Fungi incertae sedis</taxon>
        <taxon>Mucoromycota</taxon>
        <taxon>Glomeromycotina</taxon>
        <taxon>Glomeromycetes</taxon>
        <taxon>Diversisporales</taxon>
        <taxon>Gigasporaceae</taxon>
        <taxon>Dentiscutata</taxon>
    </lineage>
</organism>
<comment type="caution">
    <text evidence="2">The sequence shown here is derived from an EMBL/GenBank/DDBJ whole genome shotgun (WGS) entry which is preliminary data.</text>
</comment>
<name>A0A9N9H6W9_9GLOM</name>
<evidence type="ECO:0000313" key="2">
    <source>
        <dbReference type="EMBL" id="CAG8663277.1"/>
    </source>
</evidence>
<evidence type="ECO:0000256" key="1">
    <source>
        <dbReference type="SAM" id="MobiDB-lite"/>
    </source>
</evidence>
<feature type="region of interest" description="Disordered" evidence="1">
    <location>
        <begin position="52"/>
        <end position="89"/>
    </location>
</feature>
<keyword evidence="3" id="KW-1185">Reference proteome</keyword>
<dbReference type="Proteomes" id="UP000789405">
    <property type="component" value="Unassembled WGS sequence"/>
</dbReference>
<evidence type="ECO:0000313" key="3">
    <source>
        <dbReference type="Proteomes" id="UP000789405"/>
    </source>
</evidence>
<dbReference type="EMBL" id="CAJVPY010006459">
    <property type="protein sequence ID" value="CAG8663277.1"/>
    <property type="molecule type" value="Genomic_DNA"/>
</dbReference>
<accession>A0A9N9H6W9</accession>